<dbReference type="InterPro" id="IPR038257">
    <property type="entry name" value="CRISPR-assoc_Cas3_HD_sf"/>
</dbReference>
<keyword evidence="6" id="KW-0378">Hydrolase</keyword>
<dbReference type="PROSITE" id="PS51192">
    <property type="entry name" value="HELICASE_ATP_BIND_1"/>
    <property type="match status" value="1"/>
</dbReference>
<evidence type="ECO:0000256" key="6">
    <source>
        <dbReference type="ARBA" id="ARBA00022801"/>
    </source>
</evidence>
<evidence type="ECO:0000256" key="2">
    <source>
        <dbReference type="ARBA" id="ARBA00009046"/>
    </source>
</evidence>
<keyword evidence="7" id="KW-0347">Helicase</keyword>
<dbReference type="InterPro" id="IPR001650">
    <property type="entry name" value="Helicase_C-like"/>
</dbReference>
<dbReference type="PANTHER" id="PTHR47963:SF9">
    <property type="entry name" value="CRISPR-ASSOCIATED ENDONUCLEASE_HELICASE CAS3"/>
    <property type="match status" value="1"/>
</dbReference>
<name>A0AAN4C885_PROMI</name>
<dbReference type="InterPro" id="IPR006483">
    <property type="entry name" value="CRISPR-assoc_Cas3_HD"/>
</dbReference>
<feature type="domain" description="HD Cas3-type" evidence="11">
    <location>
        <begin position="17"/>
        <end position="224"/>
    </location>
</feature>
<dbReference type="Pfam" id="PF18019">
    <property type="entry name" value="Cas3_HD"/>
    <property type="match status" value="1"/>
</dbReference>
<evidence type="ECO:0000256" key="1">
    <source>
        <dbReference type="ARBA" id="ARBA00006847"/>
    </source>
</evidence>
<dbReference type="GO" id="GO:0003723">
    <property type="term" value="F:RNA binding"/>
    <property type="evidence" value="ECO:0007669"/>
    <property type="project" value="TreeGrafter"/>
</dbReference>
<dbReference type="Proteomes" id="UP001171165">
    <property type="component" value="Unassembled WGS sequence"/>
</dbReference>
<dbReference type="Pfam" id="PF22590">
    <property type="entry name" value="Cas3-like_C_2"/>
    <property type="match status" value="1"/>
</dbReference>
<evidence type="ECO:0000259" key="11">
    <source>
        <dbReference type="PROSITE" id="PS51643"/>
    </source>
</evidence>
<sequence>MDKDYYSYWGKFKSENNHEYYHLLPYHSLDVAAVGMILFPENSKIIKDISTFLQIHPKEFSKLFLLLLSLHDIGKFSSSFQYINPNIIDKLKVPESRFSYDGNNYRHDRLGYYFWRKIKNTIFSSIIISNADYKERKISDGFWIIFETALGHHGKPINKNNIDESIENYIHKDNDKAAIDFTLDILKLFSPKLSVENFYDKGWKERLKQISWLLAGMVTLSDWIGSNRDYFPYYKKKIPLSEYWFLALNRAKKAVLSSGFNRNYQISPFISVEYHFGYKPTPLQQWAEKVTINEHPQLFILEDTTGSGKTEAALTLAHRLMEVDAADGFYFGLPTQATSNAMFLRIINHYKKIFDEKKEVPSIVLAHSASNMNEQFTKIIRDGNERYNISDNTASAQCYQWLSDSRKKALLATIGVGTLDQALLSMLPRRHQSLRLLGLNRKIIIFDEIHSADEFMFEIIEKLLSTHLHQGGSVILLTATLSLKQRKRIIDSWFNAFDQISPEIESKSFPLATHLTCFPKVIKKEYPLKSRNQVSRKVKVEIINKEEQCIDIIISAINNGNCVVWIRNTVNDAIKSYYDIKKRLSKDNNCLLFHSRFNLKDRKIREEQVLKYFGKNSTAQQRKGTVLIATQVFQESLDADADIMISDICPIDDLIQRSGRLHRHTRTKYGDYTSETIDKRRPPILYVHAPLFIETPSSCWLTEQFSSTETVYRSPGRLWLTLRSLTRLGEINMPKDARQLIESVYSDNAYNEIPQSLIQKENNDIGEKKARVSKAKIQLLKINKGYSEESSEFWTEDHYDISTRYSDIEMVNILLLKKIKDNYVPWIEDSHFSIALSTVKISKKKYADKLVSVPQEVIDTINKQYPQARYLQLWIPDEDQYYQYDHLIGFCERQELS</sequence>
<dbReference type="SMART" id="SM00490">
    <property type="entry name" value="HELICc"/>
    <property type="match status" value="1"/>
</dbReference>
<dbReference type="SUPFAM" id="SSF52540">
    <property type="entry name" value="P-loop containing nucleoside triphosphate hydrolases"/>
    <property type="match status" value="1"/>
</dbReference>
<dbReference type="InterPro" id="IPR014001">
    <property type="entry name" value="Helicase_ATP-bd"/>
</dbReference>
<dbReference type="Gene3D" id="3.40.50.300">
    <property type="entry name" value="P-loop containing nucleotide triphosphate hydrolases"/>
    <property type="match status" value="2"/>
</dbReference>
<dbReference type="Gene3D" id="1.10.3210.30">
    <property type="match status" value="1"/>
</dbReference>
<dbReference type="CDD" id="cd09641">
    <property type="entry name" value="Cas3''_I"/>
    <property type="match status" value="1"/>
</dbReference>
<evidence type="ECO:0000313" key="13">
    <source>
        <dbReference type="Proteomes" id="UP001171165"/>
    </source>
</evidence>
<dbReference type="NCBIfam" id="TIGR01587">
    <property type="entry name" value="cas3_core"/>
    <property type="match status" value="1"/>
</dbReference>
<keyword evidence="3" id="KW-0540">Nuclease</keyword>
<dbReference type="InterPro" id="IPR027417">
    <property type="entry name" value="P-loop_NTPase"/>
</dbReference>
<dbReference type="GO" id="GO:0046872">
    <property type="term" value="F:metal ion binding"/>
    <property type="evidence" value="ECO:0007669"/>
    <property type="project" value="UniProtKB-KW"/>
</dbReference>
<dbReference type="AlphaFoldDB" id="A0AAN4C885"/>
<protein>
    <submittedName>
        <fullName evidence="12">CRISPR-associated helicase/endonuclease Cas3</fullName>
    </submittedName>
</protein>
<comment type="caution">
    <text evidence="12">The sequence shown here is derived from an EMBL/GenBank/DDBJ whole genome shotgun (WGS) entry which is preliminary data.</text>
</comment>
<dbReference type="GO" id="GO:0005524">
    <property type="term" value="F:ATP binding"/>
    <property type="evidence" value="ECO:0007669"/>
    <property type="project" value="UniProtKB-KW"/>
</dbReference>
<dbReference type="InterPro" id="IPR050547">
    <property type="entry name" value="DEAD_box_RNA_helicases"/>
</dbReference>
<organism evidence="12 13">
    <name type="scientific">Proteus mirabilis</name>
    <dbReference type="NCBI Taxonomy" id="584"/>
    <lineage>
        <taxon>Bacteria</taxon>
        <taxon>Pseudomonadati</taxon>
        <taxon>Pseudomonadota</taxon>
        <taxon>Gammaproteobacteria</taxon>
        <taxon>Enterobacterales</taxon>
        <taxon>Morganellaceae</taxon>
        <taxon>Proteus</taxon>
    </lineage>
</organism>
<dbReference type="RefSeq" id="WP_088206634.1">
    <property type="nucleotide sequence ID" value="NZ_CAXOJX010000020.1"/>
</dbReference>
<evidence type="ECO:0000256" key="7">
    <source>
        <dbReference type="ARBA" id="ARBA00022806"/>
    </source>
</evidence>
<comment type="similarity">
    <text evidence="2">In the central section; belongs to the CRISPR-associated helicase Cas3 family.</text>
</comment>
<evidence type="ECO:0000256" key="9">
    <source>
        <dbReference type="ARBA" id="ARBA00023118"/>
    </source>
</evidence>
<dbReference type="PROSITE" id="PS51643">
    <property type="entry name" value="HD_CAS3"/>
    <property type="match status" value="1"/>
</dbReference>
<dbReference type="InterPro" id="IPR006935">
    <property type="entry name" value="Helicase/UvrB_N"/>
</dbReference>
<evidence type="ECO:0000313" key="12">
    <source>
        <dbReference type="EMBL" id="EKW9774876.1"/>
    </source>
</evidence>
<evidence type="ECO:0000256" key="8">
    <source>
        <dbReference type="ARBA" id="ARBA00022840"/>
    </source>
</evidence>
<dbReference type="GO" id="GO:0003724">
    <property type="term" value="F:RNA helicase activity"/>
    <property type="evidence" value="ECO:0007669"/>
    <property type="project" value="TreeGrafter"/>
</dbReference>
<dbReference type="Pfam" id="PF04851">
    <property type="entry name" value="ResIII"/>
    <property type="match status" value="1"/>
</dbReference>
<feature type="domain" description="Helicase ATP-binding" evidence="10">
    <location>
        <begin position="290"/>
        <end position="487"/>
    </location>
</feature>
<dbReference type="GO" id="GO:0004518">
    <property type="term" value="F:nuclease activity"/>
    <property type="evidence" value="ECO:0007669"/>
    <property type="project" value="UniProtKB-KW"/>
</dbReference>
<evidence type="ECO:0000256" key="5">
    <source>
        <dbReference type="ARBA" id="ARBA00022741"/>
    </source>
</evidence>
<dbReference type="PANTHER" id="PTHR47963">
    <property type="entry name" value="DEAD-BOX ATP-DEPENDENT RNA HELICASE 47, MITOCHONDRIAL"/>
    <property type="match status" value="1"/>
</dbReference>
<evidence type="ECO:0000259" key="10">
    <source>
        <dbReference type="PROSITE" id="PS51192"/>
    </source>
</evidence>
<keyword evidence="4" id="KW-0479">Metal-binding</keyword>
<dbReference type="GO" id="GO:0016787">
    <property type="term" value="F:hydrolase activity"/>
    <property type="evidence" value="ECO:0007669"/>
    <property type="project" value="UniProtKB-KW"/>
</dbReference>
<keyword evidence="5" id="KW-0547">Nucleotide-binding</keyword>
<accession>A0AAN4C885</accession>
<dbReference type="InterPro" id="IPR006474">
    <property type="entry name" value="Helicase_Cas3_CRISPR-ass_core"/>
</dbReference>
<dbReference type="SMART" id="SM00487">
    <property type="entry name" value="DEXDc"/>
    <property type="match status" value="1"/>
</dbReference>
<dbReference type="GO" id="GO:0003677">
    <property type="term" value="F:DNA binding"/>
    <property type="evidence" value="ECO:0007669"/>
    <property type="project" value="InterPro"/>
</dbReference>
<keyword evidence="8" id="KW-0067">ATP-binding</keyword>
<dbReference type="InterPro" id="IPR054712">
    <property type="entry name" value="Cas3-like_dom"/>
</dbReference>
<keyword evidence="9" id="KW-0051">Antiviral defense</keyword>
<dbReference type="EMBL" id="ABKSPD020000002">
    <property type="protein sequence ID" value="EKW9774876.1"/>
    <property type="molecule type" value="Genomic_DNA"/>
</dbReference>
<evidence type="ECO:0000256" key="3">
    <source>
        <dbReference type="ARBA" id="ARBA00022722"/>
    </source>
</evidence>
<comment type="similarity">
    <text evidence="1">In the N-terminal section; belongs to the CRISPR-associated nuclease Cas3-HD family.</text>
</comment>
<dbReference type="NCBIfam" id="TIGR01596">
    <property type="entry name" value="cas3_HD"/>
    <property type="match status" value="1"/>
</dbReference>
<dbReference type="GO" id="GO:0051607">
    <property type="term" value="P:defense response to virus"/>
    <property type="evidence" value="ECO:0007669"/>
    <property type="project" value="UniProtKB-KW"/>
</dbReference>
<evidence type="ECO:0000256" key="4">
    <source>
        <dbReference type="ARBA" id="ARBA00022723"/>
    </source>
</evidence>
<proteinExistence type="inferred from homology"/>
<reference evidence="12" key="1">
    <citation type="submission" date="2023-06" db="EMBL/GenBank/DDBJ databases">
        <authorList>
            <consortium name="Clinical and Environmental Microbiology Branch: Whole genome sequencing antimicrobial resistance pathogens in the healthcare setting"/>
        </authorList>
    </citation>
    <scope>NUCLEOTIDE SEQUENCE</scope>
    <source>
        <strain evidence="12">Microbial</strain>
    </source>
</reference>
<gene>
    <name evidence="12" type="ORF">PW210_000646</name>
</gene>